<protein>
    <submittedName>
        <fullName evidence="2">Uncharacterized protein</fullName>
    </submittedName>
</protein>
<dbReference type="Proteomes" id="UP000230828">
    <property type="component" value="Unassembled WGS sequence"/>
</dbReference>
<evidence type="ECO:0000313" key="3">
    <source>
        <dbReference type="Proteomes" id="UP000230828"/>
    </source>
</evidence>
<reference evidence="2 3" key="1">
    <citation type="submission" date="2017-09" db="EMBL/GenBank/DDBJ databases">
        <title>Depth-based differentiation of microbial function through sediment-hosted aquifers and enrichment of novel symbionts in the deep terrestrial subsurface.</title>
        <authorList>
            <person name="Probst A.J."/>
            <person name="Ladd B."/>
            <person name="Jarett J.K."/>
            <person name="Geller-Mcgrath D.E."/>
            <person name="Sieber C.M."/>
            <person name="Emerson J.B."/>
            <person name="Anantharaman K."/>
            <person name="Thomas B.C."/>
            <person name="Malmstrom R."/>
            <person name="Stieglmeier M."/>
            <person name="Klingl A."/>
            <person name="Woyke T."/>
            <person name="Ryan C.M."/>
            <person name="Banfield J.F."/>
        </authorList>
    </citation>
    <scope>NUCLEOTIDE SEQUENCE [LARGE SCALE GENOMIC DNA]</scope>
    <source>
        <strain evidence="2">CG10_big_fil_rev_8_21_14_0_10_34_34</strain>
    </source>
</reference>
<accession>A0A2H0R1D4</accession>
<dbReference type="AlphaFoldDB" id="A0A2H0R1D4"/>
<proteinExistence type="predicted"/>
<comment type="caution">
    <text evidence="2">The sequence shown here is derived from an EMBL/GenBank/DDBJ whole genome shotgun (WGS) entry which is preliminary data.</text>
</comment>
<keyword evidence="1" id="KW-0472">Membrane</keyword>
<dbReference type="EMBL" id="PCXM01000005">
    <property type="protein sequence ID" value="PIR40341.1"/>
    <property type="molecule type" value="Genomic_DNA"/>
</dbReference>
<keyword evidence="1" id="KW-1133">Transmembrane helix</keyword>
<evidence type="ECO:0000256" key="1">
    <source>
        <dbReference type="SAM" id="Phobius"/>
    </source>
</evidence>
<gene>
    <name evidence="2" type="ORF">COV33_00245</name>
</gene>
<keyword evidence="1" id="KW-0812">Transmembrane</keyword>
<sequence>MNIKKILGIVGLVVIIVVLIFFISESKSGISDVSTTTPKTNISDSSYDGLSQIEPDFFGQDLPLSNSPKNVAWETFQKYLKYNKEQNLEGVKGIVYKVAPICEDTKDIIDCKARMSLAYQYGSVLKKENFVNIWSDEKQIILATDFKIEEDDSILGRHRAIIFFVKDNESLKLLSFSPFKGATISKGVASREEIDDRLIIYTEDKDEDGIADYNEECLSPKEGEICAKTSPKIRDTDGDGFWDGIQSLIN</sequence>
<organism evidence="2 3">
    <name type="scientific">Candidatus Zambryskibacteria bacterium CG10_big_fil_rev_8_21_14_0_10_34_34</name>
    <dbReference type="NCBI Taxonomy" id="1975114"/>
    <lineage>
        <taxon>Bacteria</taxon>
        <taxon>Candidatus Zambryskiibacteriota</taxon>
    </lineage>
</organism>
<evidence type="ECO:0000313" key="2">
    <source>
        <dbReference type="EMBL" id="PIR40341.1"/>
    </source>
</evidence>
<feature type="transmembrane region" description="Helical" evidence="1">
    <location>
        <begin position="6"/>
        <end position="24"/>
    </location>
</feature>
<name>A0A2H0R1D4_9BACT</name>